<evidence type="ECO:0000256" key="1">
    <source>
        <dbReference type="SAM" id="Coils"/>
    </source>
</evidence>
<feature type="region of interest" description="Disordered" evidence="2">
    <location>
        <begin position="136"/>
        <end position="159"/>
    </location>
</feature>
<evidence type="ECO:0000313" key="4">
    <source>
        <dbReference type="Proteomes" id="UP000692954"/>
    </source>
</evidence>
<dbReference type="Proteomes" id="UP000692954">
    <property type="component" value="Unassembled WGS sequence"/>
</dbReference>
<dbReference type="EMBL" id="CAJJDN010000054">
    <property type="protein sequence ID" value="CAD8089425.1"/>
    <property type="molecule type" value="Genomic_DNA"/>
</dbReference>
<name>A0A8S1NK90_9CILI</name>
<sequence>MNQQFTDIIDNSLDPILGEFTSININIFKHYKFSSGSGHLMLQKLKISTKTEQTSNIQQLQEILNKLIQENLQYEEEIILEFYDPKQYTIKQQKKELLELYDLNDQLLNKLTKQESINNQQQDTIKRQNSLLNSQKDYRTKITNSKSEISNIRSPKMRE</sequence>
<organism evidence="3 4">
    <name type="scientific">Paramecium sonneborni</name>
    <dbReference type="NCBI Taxonomy" id="65129"/>
    <lineage>
        <taxon>Eukaryota</taxon>
        <taxon>Sar</taxon>
        <taxon>Alveolata</taxon>
        <taxon>Ciliophora</taxon>
        <taxon>Intramacronucleata</taxon>
        <taxon>Oligohymenophorea</taxon>
        <taxon>Peniculida</taxon>
        <taxon>Parameciidae</taxon>
        <taxon>Paramecium</taxon>
    </lineage>
</organism>
<dbReference type="AlphaFoldDB" id="A0A8S1NK90"/>
<evidence type="ECO:0000256" key="2">
    <source>
        <dbReference type="SAM" id="MobiDB-lite"/>
    </source>
</evidence>
<comment type="caution">
    <text evidence="3">The sequence shown here is derived from an EMBL/GenBank/DDBJ whole genome shotgun (WGS) entry which is preliminary data.</text>
</comment>
<proteinExistence type="predicted"/>
<accession>A0A8S1NK90</accession>
<feature type="coiled-coil region" evidence="1">
    <location>
        <begin position="50"/>
        <end position="110"/>
    </location>
</feature>
<protein>
    <submittedName>
        <fullName evidence="3">Uncharacterized protein</fullName>
    </submittedName>
</protein>
<reference evidence="3" key="1">
    <citation type="submission" date="2021-01" db="EMBL/GenBank/DDBJ databases">
        <authorList>
            <consortium name="Genoscope - CEA"/>
            <person name="William W."/>
        </authorList>
    </citation>
    <scope>NUCLEOTIDE SEQUENCE</scope>
</reference>
<gene>
    <name evidence="3" type="ORF">PSON_ATCC_30995.1.T0540108</name>
</gene>
<keyword evidence="1" id="KW-0175">Coiled coil</keyword>
<evidence type="ECO:0000313" key="3">
    <source>
        <dbReference type="EMBL" id="CAD8089425.1"/>
    </source>
</evidence>
<keyword evidence="4" id="KW-1185">Reference proteome</keyword>
<feature type="compositionally biased region" description="Polar residues" evidence="2">
    <location>
        <begin position="136"/>
        <end position="153"/>
    </location>
</feature>